<dbReference type="InterPro" id="IPR000608">
    <property type="entry name" value="UBC"/>
</dbReference>
<name>A0AAD9KME2_RIDPI</name>
<feature type="domain" description="UBC core" evidence="10">
    <location>
        <begin position="11"/>
        <end position="177"/>
    </location>
</feature>
<keyword evidence="12" id="KW-1185">Reference proteome</keyword>
<keyword evidence="4 8" id="KW-0547">Nucleotide-binding</keyword>
<comment type="similarity">
    <text evidence="8">Belongs to the ubiquitin-conjugating enzyme family.</text>
</comment>
<dbReference type="EMBL" id="JAODUO010000903">
    <property type="protein sequence ID" value="KAK2173098.1"/>
    <property type="molecule type" value="Genomic_DNA"/>
</dbReference>
<evidence type="ECO:0000256" key="1">
    <source>
        <dbReference type="ARBA" id="ARBA00004906"/>
    </source>
</evidence>
<evidence type="ECO:0000256" key="4">
    <source>
        <dbReference type="ARBA" id="ARBA00022741"/>
    </source>
</evidence>
<dbReference type="GO" id="GO:0005524">
    <property type="term" value="F:ATP binding"/>
    <property type="evidence" value="ECO:0007669"/>
    <property type="project" value="UniProtKB-UniRule"/>
</dbReference>
<dbReference type="Proteomes" id="UP001209878">
    <property type="component" value="Unassembled WGS sequence"/>
</dbReference>
<comment type="caution">
    <text evidence="11">The sequence shown here is derived from an EMBL/GenBank/DDBJ whole genome shotgun (WGS) entry which is preliminary data.</text>
</comment>
<dbReference type="Pfam" id="PF00179">
    <property type="entry name" value="UQ_con"/>
    <property type="match status" value="1"/>
</dbReference>
<dbReference type="CDD" id="cd23803">
    <property type="entry name" value="UBCc_UBE2R"/>
    <property type="match status" value="1"/>
</dbReference>
<evidence type="ECO:0000256" key="8">
    <source>
        <dbReference type="RuleBase" id="RU362109"/>
    </source>
</evidence>
<evidence type="ECO:0000256" key="7">
    <source>
        <dbReference type="PROSITE-ProRule" id="PRU10133"/>
    </source>
</evidence>
<dbReference type="PANTHER" id="PTHR24067">
    <property type="entry name" value="UBIQUITIN-CONJUGATING ENZYME E2"/>
    <property type="match status" value="1"/>
</dbReference>
<keyword evidence="3" id="KW-0808">Transferase</keyword>
<keyword evidence="6 8" id="KW-0067">ATP-binding</keyword>
<dbReference type="FunFam" id="3.10.110.10:FF:000009">
    <property type="entry name" value="Ubiquitin-conjugating enzyme E2 R2"/>
    <property type="match status" value="1"/>
</dbReference>
<gene>
    <name evidence="11" type="ORF">NP493_904g00051</name>
</gene>
<dbReference type="GO" id="GO:0061631">
    <property type="term" value="F:ubiquitin conjugating enzyme activity"/>
    <property type="evidence" value="ECO:0007669"/>
    <property type="project" value="UniProtKB-ARBA"/>
</dbReference>
<evidence type="ECO:0000313" key="12">
    <source>
        <dbReference type="Proteomes" id="UP001209878"/>
    </source>
</evidence>
<feature type="active site" description="Glycyl thioester intermediate" evidence="7">
    <location>
        <position position="96"/>
    </location>
</feature>
<comment type="pathway">
    <text evidence="1">Protein modification; protein ubiquitination.</text>
</comment>
<keyword evidence="2" id="KW-0597">Phosphoprotein</keyword>
<evidence type="ECO:0000256" key="5">
    <source>
        <dbReference type="ARBA" id="ARBA00022786"/>
    </source>
</evidence>
<accession>A0AAD9KME2</accession>
<reference evidence="11" key="1">
    <citation type="journal article" date="2023" name="Mol. Biol. Evol.">
        <title>Third-Generation Sequencing Reveals the Adaptive Role of the Epigenome in Three Deep-Sea Polychaetes.</title>
        <authorList>
            <person name="Perez M."/>
            <person name="Aroh O."/>
            <person name="Sun Y."/>
            <person name="Lan Y."/>
            <person name="Juniper S.K."/>
            <person name="Young C.R."/>
            <person name="Angers B."/>
            <person name="Qian P.Y."/>
        </authorList>
    </citation>
    <scope>NUCLEOTIDE SEQUENCE</scope>
    <source>
        <strain evidence="11">R07B-5</strain>
    </source>
</reference>
<dbReference type="InterPro" id="IPR016135">
    <property type="entry name" value="UBQ-conjugating_enzyme/RWD"/>
</dbReference>
<dbReference type="AlphaFoldDB" id="A0AAD9KME2"/>
<proteinExistence type="inferred from homology"/>
<evidence type="ECO:0000256" key="2">
    <source>
        <dbReference type="ARBA" id="ARBA00022553"/>
    </source>
</evidence>
<evidence type="ECO:0000256" key="9">
    <source>
        <dbReference type="SAM" id="MobiDB-lite"/>
    </source>
</evidence>
<dbReference type="SUPFAM" id="SSF54495">
    <property type="entry name" value="UBC-like"/>
    <property type="match status" value="1"/>
</dbReference>
<keyword evidence="5 8" id="KW-0833">Ubl conjugation pathway</keyword>
<dbReference type="PROSITE" id="PS50127">
    <property type="entry name" value="UBC_2"/>
    <property type="match status" value="1"/>
</dbReference>
<dbReference type="InterPro" id="IPR023313">
    <property type="entry name" value="UBQ-conjugating_AS"/>
</dbReference>
<dbReference type="SMART" id="SM00212">
    <property type="entry name" value="UBCc"/>
    <property type="match status" value="1"/>
</dbReference>
<sequence>MAQSPTSTPSSAIRALQLELKKIQGEPVEGFRVQLANDEDISEWEVAIFGPPGTLYEGGYFKAMMKFPHDYPYSPPSVKFLTKMWHPNVYENGEVCISILHPPIDDPQSGELPSERWNPTQTVRTVLLSIISLLNEPNTYSPANVDASVMYRKWRDSHGKDKEYENIIRKQVLATHADAERDGITVPTTVAEYCVSNRTSLASKSSVDMADFYDDDYMDDDDDDDDDDDIVYEDDGDDSGNGES</sequence>
<dbReference type="Gene3D" id="3.10.110.10">
    <property type="entry name" value="Ubiquitin Conjugating Enzyme"/>
    <property type="match status" value="1"/>
</dbReference>
<evidence type="ECO:0000313" key="11">
    <source>
        <dbReference type="EMBL" id="KAK2173098.1"/>
    </source>
</evidence>
<dbReference type="InterPro" id="IPR050113">
    <property type="entry name" value="Ub_conjugating_enzyme"/>
</dbReference>
<evidence type="ECO:0000256" key="6">
    <source>
        <dbReference type="ARBA" id="ARBA00022840"/>
    </source>
</evidence>
<feature type="region of interest" description="Disordered" evidence="9">
    <location>
        <begin position="212"/>
        <end position="244"/>
    </location>
</feature>
<protein>
    <recommendedName>
        <fullName evidence="10">UBC core domain-containing protein</fullName>
    </recommendedName>
</protein>
<organism evidence="11 12">
    <name type="scientific">Ridgeia piscesae</name>
    <name type="common">Tubeworm</name>
    <dbReference type="NCBI Taxonomy" id="27915"/>
    <lineage>
        <taxon>Eukaryota</taxon>
        <taxon>Metazoa</taxon>
        <taxon>Spiralia</taxon>
        <taxon>Lophotrochozoa</taxon>
        <taxon>Annelida</taxon>
        <taxon>Polychaeta</taxon>
        <taxon>Sedentaria</taxon>
        <taxon>Canalipalpata</taxon>
        <taxon>Sabellida</taxon>
        <taxon>Siboglinidae</taxon>
        <taxon>Ridgeia</taxon>
    </lineage>
</organism>
<dbReference type="PROSITE" id="PS00183">
    <property type="entry name" value="UBC_1"/>
    <property type="match status" value="1"/>
</dbReference>
<evidence type="ECO:0000256" key="3">
    <source>
        <dbReference type="ARBA" id="ARBA00022679"/>
    </source>
</evidence>
<evidence type="ECO:0000259" key="10">
    <source>
        <dbReference type="PROSITE" id="PS50127"/>
    </source>
</evidence>